<evidence type="ECO:0000256" key="1">
    <source>
        <dbReference type="SAM" id="SignalP"/>
    </source>
</evidence>
<organism evidence="2">
    <name type="scientific">Anopheles marajoara</name>
    <dbReference type="NCBI Taxonomy" id="58244"/>
    <lineage>
        <taxon>Eukaryota</taxon>
        <taxon>Metazoa</taxon>
        <taxon>Ecdysozoa</taxon>
        <taxon>Arthropoda</taxon>
        <taxon>Hexapoda</taxon>
        <taxon>Insecta</taxon>
        <taxon>Pterygota</taxon>
        <taxon>Neoptera</taxon>
        <taxon>Endopterygota</taxon>
        <taxon>Diptera</taxon>
        <taxon>Nematocera</taxon>
        <taxon>Culicoidea</taxon>
        <taxon>Culicidae</taxon>
        <taxon>Anophelinae</taxon>
        <taxon>Anopheles</taxon>
    </lineage>
</organism>
<sequence>MRQCAVISLLFALLQKPKGLQKWSVINDRILISSITHSRPWCERLKIKTTPQPGATNEFRQQWRSLCNIWQAARIENHPVAIEAAEAV</sequence>
<proteinExistence type="predicted"/>
<reference evidence="2" key="1">
    <citation type="submission" date="2018-01" db="EMBL/GenBank/DDBJ databases">
        <title>An insight into the sialome of Amazonian anophelines.</title>
        <authorList>
            <person name="Ribeiro J.M."/>
            <person name="Scarpassa V."/>
            <person name="Calvo E."/>
        </authorList>
    </citation>
    <scope>NUCLEOTIDE SEQUENCE</scope>
    <source>
        <tissue evidence="2">Salivary glands</tissue>
    </source>
</reference>
<name>A0A2M4CB61_9DIPT</name>
<evidence type="ECO:0000313" key="2">
    <source>
        <dbReference type="EMBL" id="MBW62188.1"/>
    </source>
</evidence>
<dbReference type="EMBL" id="GGFJ01013047">
    <property type="protein sequence ID" value="MBW62188.1"/>
    <property type="molecule type" value="Transcribed_RNA"/>
</dbReference>
<feature type="signal peptide" evidence="1">
    <location>
        <begin position="1"/>
        <end position="19"/>
    </location>
</feature>
<protein>
    <submittedName>
        <fullName evidence="2">Putative secreted protein</fullName>
    </submittedName>
</protein>
<keyword evidence="1" id="KW-0732">Signal</keyword>
<feature type="chain" id="PRO_5014941234" evidence="1">
    <location>
        <begin position="20"/>
        <end position="88"/>
    </location>
</feature>
<dbReference type="AlphaFoldDB" id="A0A2M4CB61"/>
<accession>A0A2M4CB61</accession>